<gene>
    <name evidence="1" type="ORF">DW907_02575</name>
</gene>
<organism evidence="1 2">
    <name type="scientific">Holdemanella biformis</name>
    <dbReference type="NCBI Taxonomy" id="1735"/>
    <lineage>
        <taxon>Bacteria</taxon>
        <taxon>Bacillati</taxon>
        <taxon>Bacillota</taxon>
        <taxon>Erysipelotrichia</taxon>
        <taxon>Erysipelotrichales</taxon>
        <taxon>Erysipelotrichaceae</taxon>
        <taxon>Holdemanella</taxon>
    </lineage>
</organism>
<name>A0A413UEN3_9FIRM</name>
<comment type="caution">
    <text evidence="1">The sequence shown here is derived from an EMBL/GenBank/DDBJ whole genome shotgun (WGS) entry which is preliminary data.</text>
</comment>
<proteinExistence type="predicted"/>
<dbReference type="EMBL" id="QSGD01000005">
    <property type="protein sequence ID" value="RHB08791.1"/>
    <property type="molecule type" value="Genomic_DNA"/>
</dbReference>
<dbReference type="RefSeq" id="WP_118010774.1">
    <property type="nucleotide sequence ID" value="NZ_QSGD01000005.1"/>
</dbReference>
<protein>
    <recommendedName>
        <fullName evidence="3">DUF2479 domain-containing protein</fullName>
    </recommendedName>
</protein>
<dbReference type="Proteomes" id="UP000285288">
    <property type="component" value="Unassembled WGS sequence"/>
</dbReference>
<evidence type="ECO:0008006" key="3">
    <source>
        <dbReference type="Google" id="ProtNLM"/>
    </source>
</evidence>
<evidence type="ECO:0000313" key="1">
    <source>
        <dbReference type="EMBL" id="RHB08791.1"/>
    </source>
</evidence>
<sequence length="198" mass="22271">MAIVYSNVTVSLTKQTSVPIVEMVQGDTGRGLDVFVSDDIITDQVAYTDDSLTATLWATKPSGLMVSMDATSVSRFQNSNAYEIKFSDPEIFQQIIAEVGIVKCQINVLMSGEFVTSVPIKINVIENMATAFYLESKEEFRNAIELMAKQREYIRVLEDYISQFQEQLKLTVNVRYGTSDPTVLSTDKQGDIYIKYKE</sequence>
<accession>A0A413UEN3</accession>
<reference evidence="1 2" key="1">
    <citation type="submission" date="2018-08" db="EMBL/GenBank/DDBJ databases">
        <title>A genome reference for cultivated species of the human gut microbiota.</title>
        <authorList>
            <person name="Zou Y."/>
            <person name="Xue W."/>
            <person name="Luo G."/>
        </authorList>
    </citation>
    <scope>NUCLEOTIDE SEQUENCE [LARGE SCALE GENOMIC DNA]</scope>
    <source>
        <strain evidence="1 2">AM42-13AC</strain>
    </source>
</reference>
<evidence type="ECO:0000313" key="2">
    <source>
        <dbReference type="Proteomes" id="UP000285288"/>
    </source>
</evidence>
<dbReference type="AlphaFoldDB" id="A0A413UEN3"/>